<dbReference type="AlphaFoldDB" id="A0A7C5M1H8"/>
<feature type="active site" evidence="2">
    <location>
        <position position="265"/>
    </location>
</feature>
<evidence type="ECO:0000259" key="3">
    <source>
        <dbReference type="Pfam" id="PF00561"/>
    </source>
</evidence>
<feature type="active site" evidence="2">
    <location>
        <position position="295"/>
    </location>
</feature>
<dbReference type="EMBL" id="DRMJ01000510">
    <property type="protein sequence ID" value="HHL43888.1"/>
    <property type="molecule type" value="Genomic_DNA"/>
</dbReference>
<dbReference type="Pfam" id="PF00561">
    <property type="entry name" value="Abhydrolase_1"/>
    <property type="match status" value="1"/>
</dbReference>
<name>A0A7C5M1H8_9PROT</name>
<organism evidence="4">
    <name type="scientific">Hellea balneolensis</name>
    <dbReference type="NCBI Taxonomy" id="287478"/>
    <lineage>
        <taxon>Bacteria</taxon>
        <taxon>Pseudomonadati</taxon>
        <taxon>Pseudomonadota</taxon>
        <taxon>Alphaproteobacteria</taxon>
        <taxon>Maricaulales</taxon>
        <taxon>Robiginitomaculaceae</taxon>
        <taxon>Hellea</taxon>
    </lineage>
</organism>
<evidence type="ECO:0000313" key="4">
    <source>
        <dbReference type="EMBL" id="HHL43888.1"/>
    </source>
</evidence>
<gene>
    <name evidence="4" type="ORF">ENJ42_09730</name>
</gene>
<dbReference type="InterPro" id="IPR000073">
    <property type="entry name" value="AB_hydrolase_1"/>
</dbReference>
<dbReference type="GO" id="GO:0009092">
    <property type="term" value="P:homoserine metabolic process"/>
    <property type="evidence" value="ECO:0007669"/>
    <property type="project" value="TreeGrafter"/>
</dbReference>
<dbReference type="PANTHER" id="PTHR32268:SF11">
    <property type="entry name" value="HOMOSERINE O-ACETYLTRANSFERASE"/>
    <property type="match status" value="1"/>
</dbReference>
<protein>
    <submittedName>
        <fullName evidence="4">Homoserine O-succinyltransferase</fullName>
        <ecNumber evidence="4">2.3.1.46</ecNumber>
    </submittedName>
</protein>
<evidence type="ECO:0000256" key="1">
    <source>
        <dbReference type="ARBA" id="ARBA00022679"/>
    </source>
</evidence>
<dbReference type="GO" id="GO:0009086">
    <property type="term" value="P:methionine biosynthetic process"/>
    <property type="evidence" value="ECO:0007669"/>
    <property type="project" value="TreeGrafter"/>
</dbReference>
<dbReference type="SUPFAM" id="SSF53474">
    <property type="entry name" value="alpha/beta-Hydrolases"/>
    <property type="match status" value="1"/>
</dbReference>
<dbReference type="GO" id="GO:0008899">
    <property type="term" value="F:homoserine O-succinyltransferase activity"/>
    <property type="evidence" value="ECO:0007669"/>
    <property type="project" value="UniProtKB-EC"/>
</dbReference>
<evidence type="ECO:0000256" key="2">
    <source>
        <dbReference type="PIRSR" id="PIRSR000443-1"/>
    </source>
</evidence>
<reference evidence="4" key="1">
    <citation type="journal article" date="2020" name="mSystems">
        <title>Genome- and Community-Level Interaction Insights into Carbon Utilization and Element Cycling Functions of Hydrothermarchaeota in Hydrothermal Sediment.</title>
        <authorList>
            <person name="Zhou Z."/>
            <person name="Liu Y."/>
            <person name="Xu W."/>
            <person name="Pan J."/>
            <person name="Luo Z.H."/>
            <person name="Li M."/>
        </authorList>
    </citation>
    <scope>NUCLEOTIDE SEQUENCE [LARGE SCALE GENOMIC DNA]</scope>
    <source>
        <strain evidence="4">HyVt-485</strain>
    </source>
</reference>
<feature type="active site" description="Nucleophile" evidence="2">
    <location>
        <position position="124"/>
    </location>
</feature>
<keyword evidence="1 4" id="KW-0808">Transferase</keyword>
<dbReference type="Proteomes" id="UP000885830">
    <property type="component" value="Unassembled WGS sequence"/>
</dbReference>
<dbReference type="Gene3D" id="3.40.50.1820">
    <property type="entry name" value="alpha/beta hydrolase"/>
    <property type="match status" value="1"/>
</dbReference>
<feature type="domain" description="AB hydrolase-1" evidence="3">
    <location>
        <begin position="36"/>
        <end position="280"/>
    </location>
</feature>
<keyword evidence="4" id="KW-0012">Acyltransferase</keyword>
<dbReference type="GO" id="GO:0004414">
    <property type="term" value="F:homoserine O-acetyltransferase activity"/>
    <property type="evidence" value="ECO:0007669"/>
    <property type="project" value="TreeGrafter"/>
</dbReference>
<dbReference type="PANTHER" id="PTHR32268">
    <property type="entry name" value="HOMOSERINE O-ACETYLTRANSFERASE"/>
    <property type="match status" value="1"/>
</dbReference>
<dbReference type="InterPro" id="IPR008220">
    <property type="entry name" value="HAT_MetX-like"/>
</dbReference>
<comment type="caution">
    <text evidence="4">The sequence shown here is derived from an EMBL/GenBank/DDBJ whole genome shotgun (WGS) entry which is preliminary data.</text>
</comment>
<dbReference type="PIRSF" id="PIRSF000443">
    <property type="entry name" value="Homoser_Ac_trans"/>
    <property type="match status" value="1"/>
</dbReference>
<dbReference type="InterPro" id="IPR029058">
    <property type="entry name" value="AB_hydrolase_fold"/>
</dbReference>
<proteinExistence type="predicted"/>
<dbReference type="EC" id="2.3.1.46" evidence="4"/>
<sequence length="320" mass="35129">MARDIEVKLGETRLERGDVLKDDCIIGRLYGTPGKPVIVIPGGISASRFVADNEENGHGWWKDIVYRGGPIDLNRYQVLGLDLAPTGANVKNRVAITTHDQAKRIIPLLDHLGLTRIEAMIGMSYGGMVALAFSELFPDRINKLLVLGAAHRPFPMGVAIRGIQRRIIELAAKTGQAEDGLKLARELAMTTYRSAEEFSERFNAEPIGDTNISFDVGEYLQACGRKYPGIMPVNRFLALSESIDLHRIDPAKITAPTTLIATRSDQLAPPHEMQAMADKLGGPCELITIESIFGHDSFLKEIGVLSDILKDFTKGKRRAA</sequence>
<accession>A0A7C5M1H8</accession>
<dbReference type="NCBIfam" id="NF006449">
    <property type="entry name" value="PRK08775.1"/>
    <property type="match status" value="1"/>
</dbReference>